<keyword evidence="1" id="KW-0812">Transmembrane</keyword>
<protein>
    <submittedName>
        <fullName evidence="2">Uncharacterized protein</fullName>
    </submittedName>
</protein>
<evidence type="ECO:0000256" key="1">
    <source>
        <dbReference type="SAM" id="Phobius"/>
    </source>
</evidence>
<dbReference type="EMBL" id="MFFS01000059">
    <property type="protein sequence ID" value="OGF21529.1"/>
    <property type="molecule type" value="Genomic_DNA"/>
</dbReference>
<accession>A0A1F5S4D9</accession>
<feature type="transmembrane region" description="Helical" evidence="1">
    <location>
        <begin position="9"/>
        <end position="26"/>
    </location>
</feature>
<proteinExistence type="predicted"/>
<organism evidence="2 3">
    <name type="scientific">Candidatus Falkowbacteria bacterium RBG_13_39_14</name>
    <dbReference type="NCBI Taxonomy" id="1797985"/>
    <lineage>
        <taxon>Bacteria</taxon>
        <taxon>Candidatus Falkowiibacteriota</taxon>
    </lineage>
</organism>
<feature type="transmembrane region" description="Helical" evidence="1">
    <location>
        <begin position="46"/>
        <end position="68"/>
    </location>
</feature>
<keyword evidence="1" id="KW-1133">Transmembrane helix</keyword>
<evidence type="ECO:0000313" key="3">
    <source>
        <dbReference type="Proteomes" id="UP000178323"/>
    </source>
</evidence>
<keyword evidence="1" id="KW-0472">Membrane</keyword>
<reference evidence="2 3" key="1">
    <citation type="journal article" date="2016" name="Nat. Commun.">
        <title>Thousands of microbial genomes shed light on interconnected biogeochemical processes in an aquifer system.</title>
        <authorList>
            <person name="Anantharaman K."/>
            <person name="Brown C.T."/>
            <person name="Hug L.A."/>
            <person name="Sharon I."/>
            <person name="Castelle C.J."/>
            <person name="Probst A.J."/>
            <person name="Thomas B.C."/>
            <person name="Singh A."/>
            <person name="Wilkins M.J."/>
            <person name="Karaoz U."/>
            <person name="Brodie E.L."/>
            <person name="Williams K.H."/>
            <person name="Hubbard S.S."/>
            <person name="Banfield J.F."/>
        </authorList>
    </citation>
    <scope>NUCLEOTIDE SEQUENCE [LARGE SCALE GENOMIC DNA]</scope>
</reference>
<comment type="caution">
    <text evidence="2">The sequence shown here is derived from an EMBL/GenBank/DDBJ whole genome shotgun (WGS) entry which is preliminary data.</text>
</comment>
<name>A0A1F5S4D9_9BACT</name>
<gene>
    <name evidence="2" type="ORF">A2Y83_03050</name>
</gene>
<sequence length="225" mass="26077">MLEIKQKKYLGILIFVIILIFLNFYFLKDPNFAIKNKFVDYTIRIFFLLLLIYFVIYLMSLGTSTIVLKQVLKEVSGSTGMKLKRPKGIKKLGIPLTVFYVLEGEYREYPIIITPMLSPSLGYWKPWIETFTCGYVDLIIELGPLAIDYANPLLKESGKQFLMKTPDTLKLMSYKFEENMSILNDKLVLTMKYKCPRNSKDLIYILDVLIDEANKIAVSHQRSGL</sequence>
<dbReference type="AlphaFoldDB" id="A0A1F5S4D9"/>
<evidence type="ECO:0000313" key="2">
    <source>
        <dbReference type="EMBL" id="OGF21529.1"/>
    </source>
</evidence>
<dbReference type="Proteomes" id="UP000178323">
    <property type="component" value="Unassembled WGS sequence"/>
</dbReference>